<dbReference type="Proteomes" id="UP000813444">
    <property type="component" value="Unassembled WGS sequence"/>
</dbReference>
<protein>
    <submittedName>
        <fullName evidence="2">Uncharacterized protein</fullName>
    </submittedName>
</protein>
<sequence>MGLAVAGRSRVSSSRDAGVTVSCRVVAAAAAAAATLDVIVVIMDPFGSRLLVASRDLHHLSLDPYSLDSCVCGRQDGYCPAD</sequence>
<name>A0A8K0T0A9_9HYPO</name>
<evidence type="ECO:0000256" key="1">
    <source>
        <dbReference type="SAM" id="Phobius"/>
    </source>
</evidence>
<reference evidence="2" key="1">
    <citation type="journal article" date="2021" name="Nat. Commun.">
        <title>Genetic determinants of endophytism in the Arabidopsis root mycobiome.</title>
        <authorList>
            <person name="Mesny F."/>
            <person name="Miyauchi S."/>
            <person name="Thiergart T."/>
            <person name="Pickel B."/>
            <person name="Atanasova L."/>
            <person name="Karlsson M."/>
            <person name="Huettel B."/>
            <person name="Barry K.W."/>
            <person name="Haridas S."/>
            <person name="Chen C."/>
            <person name="Bauer D."/>
            <person name="Andreopoulos W."/>
            <person name="Pangilinan J."/>
            <person name="LaButti K."/>
            <person name="Riley R."/>
            <person name="Lipzen A."/>
            <person name="Clum A."/>
            <person name="Drula E."/>
            <person name="Henrissat B."/>
            <person name="Kohler A."/>
            <person name="Grigoriev I.V."/>
            <person name="Martin F.M."/>
            <person name="Hacquard S."/>
        </authorList>
    </citation>
    <scope>NUCLEOTIDE SEQUENCE</scope>
    <source>
        <strain evidence="2">MPI-CAGE-CH-0235</strain>
    </source>
</reference>
<keyword evidence="1" id="KW-0472">Membrane</keyword>
<keyword evidence="1" id="KW-1133">Transmembrane helix</keyword>
<organism evidence="2 3">
    <name type="scientific">Stachybotrys elegans</name>
    <dbReference type="NCBI Taxonomy" id="80388"/>
    <lineage>
        <taxon>Eukaryota</taxon>
        <taxon>Fungi</taxon>
        <taxon>Dikarya</taxon>
        <taxon>Ascomycota</taxon>
        <taxon>Pezizomycotina</taxon>
        <taxon>Sordariomycetes</taxon>
        <taxon>Hypocreomycetidae</taxon>
        <taxon>Hypocreales</taxon>
        <taxon>Stachybotryaceae</taxon>
        <taxon>Stachybotrys</taxon>
    </lineage>
</organism>
<keyword evidence="3" id="KW-1185">Reference proteome</keyword>
<keyword evidence="1" id="KW-0812">Transmembrane</keyword>
<evidence type="ECO:0000313" key="3">
    <source>
        <dbReference type="Proteomes" id="UP000813444"/>
    </source>
</evidence>
<proteinExistence type="predicted"/>
<dbReference type="AlphaFoldDB" id="A0A8K0T0A9"/>
<feature type="transmembrane region" description="Helical" evidence="1">
    <location>
        <begin position="21"/>
        <end position="43"/>
    </location>
</feature>
<gene>
    <name evidence="2" type="ORF">B0I35DRAFT_506699</name>
</gene>
<evidence type="ECO:0000313" key="2">
    <source>
        <dbReference type="EMBL" id="KAH7328174.1"/>
    </source>
</evidence>
<dbReference type="EMBL" id="JAGPNK010000001">
    <property type="protein sequence ID" value="KAH7328174.1"/>
    <property type="molecule type" value="Genomic_DNA"/>
</dbReference>
<accession>A0A8K0T0A9</accession>
<comment type="caution">
    <text evidence="2">The sequence shown here is derived from an EMBL/GenBank/DDBJ whole genome shotgun (WGS) entry which is preliminary data.</text>
</comment>